<protein>
    <submittedName>
        <fullName evidence="2 3">Uncharacterized protein</fullName>
    </submittedName>
</protein>
<name>A0A084VZY3_ANOSI</name>
<reference evidence="2 4" key="1">
    <citation type="journal article" date="2014" name="BMC Genomics">
        <title>Genome sequence of Anopheles sinensis provides insight into genetics basis of mosquito competence for malaria parasites.</title>
        <authorList>
            <person name="Zhou D."/>
            <person name="Zhang D."/>
            <person name="Ding G."/>
            <person name="Shi L."/>
            <person name="Hou Q."/>
            <person name="Ye Y."/>
            <person name="Xu Y."/>
            <person name="Zhou H."/>
            <person name="Xiong C."/>
            <person name="Li S."/>
            <person name="Yu J."/>
            <person name="Hong S."/>
            <person name="Yu X."/>
            <person name="Zou P."/>
            <person name="Chen C."/>
            <person name="Chang X."/>
            <person name="Wang W."/>
            <person name="Lv Y."/>
            <person name="Sun Y."/>
            <person name="Ma L."/>
            <person name="Shen B."/>
            <person name="Zhu C."/>
        </authorList>
    </citation>
    <scope>NUCLEOTIDE SEQUENCE [LARGE SCALE GENOMIC DNA]</scope>
</reference>
<dbReference type="VEuPathDB" id="VectorBase:ASIC011335"/>
<evidence type="ECO:0000256" key="1">
    <source>
        <dbReference type="SAM" id="MobiDB-lite"/>
    </source>
</evidence>
<evidence type="ECO:0000313" key="2">
    <source>
        <dbReference type="EMBL" id="KFB43527.1"/>
    </source>
</evidence>
<feature type="compositionally biased region" description="Polar residues" evidence="1">
    <location>
        <begin position="7"/>
        <end position="20"/>
    </location>
</feature>
<gene>
    <name evidence="2" type="ORF">ZHAS_00011335</name>
</gene>
<keyword evidence="4" id="KW-1185">Reference proteome</keyword>
<sequence length="54" mass="5773">MEVAGQATASTRLKSASSPTVKPGSRESERMTSPRQLEQFYVTTKGKPNGANGF</sequence>
<dbReference type="EnsemblMetazoa" id="ASIC011335-RA">
    <property type="protein sequence ID" value="ASIC011335-PA"/>
    <property type="gene ID" value="ASIC011335"/>
</dbReference>
<dbReference type="EMBL" id="KE525259">
    <property type="protein sequence ID" value="KFB43527.1"/>
    <property type="molecule type" value="Genomic_DNA"/>
</dbReference>
<reference evidence="3" key="2">
    <citation type="submission" date="2020-05" db="UniProtKB">
        <authorList>
            <consortium name="EnsemblMetazoa"/>
        </authorList>
    </citation>
    <scope>IDENTIFICATION</scope>
</reference>
<accession>A0A084VZY3</accession>
<evidence type="ECO:0000313" key="4">
    <source>
        <dbReference type="Proteomes" id="UP000030765"/>
    </source>
</evidence>
<evidence type="ECO:0000313" key="3">
    <source>
        <dbReference type="EnsemblMetazoa" id="ASIC011335-PA"/>
    </source>
</evidence>
<feature type="region of interest" description="Disordered" evidence="1">
    <location>
        <begin position="1"/>
        <end position="54"/>
    </location>
</feature>
<proteinExistence type="predicted"/>
<dbReference type="Proteomes" id="UP000030765">
    <property type="component" value="Unassembled WGS sequence"/>
</dbReference>
<dbReference type="AlphaFoldDB" id="A0A084VZY3"/>
<dbReference type="EMBL" id="ATLV01019039">
    <property type="status" value="NOT_ANNOTATED_CDS"/>
    <property type="molecule type" value="Genomic_DNA"/>
</dbReference>
<organism evidence="2">
    <name type="scientific">Anopheles sinensis</name>
    <name type="common">Mosquito</name>
    <dbReference type="NCBI Taxonomy" id="74873"/>
    <lineage>
        <taxon>Eukaryota</taxon>
        <taxon>Metazoa</taxon>
        <taxon>Ecdysozoa</taxon>
        <taxon>Arthropoda</taxon>
        <taxon>Hexapoda</taxon>
        <taxon>Insecta</taxon>
        <taxon>Pterygota</taxon>
        <taxon>Neoptera</taxon>
        <taxon>Endopterygota</taxon>
        <taxon>Diptera</taxon>
        <taxon>Nematocera</taxon>
        <taxon>Culicoidea</taxon>
        <taxon>Culicidae</taxon>
        <taxon>Anophelinae</taxon>
        <taxon>Anopheles</taxon>
    </lineage>
</organism>